<protein>
    <submittedName>
        <fullName evidence="3">Uncharacterized protein</fullName>
    </submittedName>
</protein>
<name>A0A292PV65_9PEZI</name>
<sequence>MPAFDSTKDPEIDAMYPEPILSLSRKDYDTKLLLSAAQKQYSTAQLAHEVQQQAKIEKQNQKRKRKANTGRTIPMGGRAFLNGGEIKHIIHESNQRTETELRSQLERLEKLKKSQLAKIESLETRIMKAKLPESKQQNHTGQERERQNQRKSKTISEGRRPKVFKLATQLANEHICETAKLPEMIHKIELKQTELKNFVSSQSPETEQTDQAVFPGSESDPTPDDLGISDNSEDTE</sequence>
<dbReference type="AlphaFoldDB" id="A0A292PV65"/>
<feature type="compositionally biased region" description="Basic and acidic residues" evidence="2">
    <location>
        <begin position="141"/>
        <end position="160"/>
    </location>
</feature>
<evidence type="ECO:0000313" key="3">
    <source>
        <dbReference type="EMBL" id="CUS10605.1"/>
    </source>
</evidence>
<evidence type="ECO:0000256" key="2">
    <source>
        <dbReference type="SAM" id="MobiDB-lite"/>
    </source>
</evidence>
<feature type="region of interest" description="Disordered" evidence="2">
    <location>
        <begin position="198"/>
        <end position="236"/>
    </location>
</feature>
<reference evidence="3" key="1">
    <citation type="submission" date="2015-10" db="EMBL/GenBank/DDBJ databases">
        <authorList>
            <person name="Regsiter A."/>
            <person name="william w."/>
        </authorList>
    </citation>
    <scope>NUCLEOTIDE SEQUENCE</scope>
    <source>
        <strain evidence="3">Montdore</strain>
    </source>
</reference>
<organism evidence="3 4">
    <name type="scientific">Tuber aestivum</name>
    <name type="common">summer truffle</name>
    <dbReference type="NCBI Taxonomy" id="59557"/>
    <lineage>
        <taxon>Eukaryota</taxon>
        <taxon>Fungi</taxon>
        <taxon>Dikarya</taxon>
        <taxon>Ascomycota</taxon>
        <taxon>Pezizomycotina</taxon>
        <taxon>Pezizomycetes</taxon>
        <taxon>Pezizales</taxon>
        <taxon>Tuberaceae</taxon>
        <taxon>Tuber</taxon>
    </lineage>
</organism>
<evidence type="ECO:0000256" key="1">
    <source>
        <dbReference type="SAM" id="Coils"/>
    </source>
</evidence>
<feature type="compositionally biased region" description="Polar residues" evidence="2">
    <location>
        <begin position="198"/>
        <end position="211"/>
    </location>
</feature>
<feature type="region of interest" description="Disordered" evidence="2">
    <location>
        <begin position="53"/>
        <end position="79"/>
    </location>
</feature>
<gene>
    <name evidence="3" type="ORF">GSTUAT00005359001</name>
</gene>
<accession>A0A292PV65</accession>
<keyword evidence="4" id="KW-1185">Reference proteome</keyword>
<feature type="region of interest" description="Disordered" evidence="2">
    <location>
        <begin position="126"/>
        <end position="162"/>
    </location>
</feature>
<dbReference type="EMBL" id="LN891043">
    <property type="protein sequence ID" value="CUS10605.1"/>
    <property type="molecule type" value="Genomic_DNA"/>
</dbReference>
<keyword evidence="1" id="KW-0175">Coiled coil</keyword>
<evidence type="ECO:0000313" key="4">
    <source>
        <dbReference type="Proteomes" id="UP001412239"/>
    </source>
</evidence>
<proteinExistence type="predicted"/>
<dbReference type="Proteomes" id="UP001412239">
    <property type="component" value="Unassembled WGS sequence"/>
</dbReference>
<feature type="coiled-coil region" evidence="1">
    <location>
        <begin position="91"/>
        <end position="125"/>
    </location>
</feature>